<dbReference type="Pfam" id="PF00083">
    <property type="entry name" value="Sugar_tr"/>
    <property type="match status" value="1"/>
</dbReference>
<proteinExistence type="predicted"/>
<feature type="transmembrane region" description="Helical" evidence="5">
    <location>
        <begin position="147"/>
        <end position="165"/>
    </location>
</feature>
<evidence type="ECO:0000313" key="8">
    <source>
        <dbReference type="Proteomes" id="UP000708208"/>
    </source>
</evidence>
<dbReference type="PANTHER" id="PTHR24064">
    <property type="entry name" value="SOLUTE CARRIER FAMILY 22 MEMBER"/>
    <property type="match status" value="1"/>
</dbReference>
<dbReference type="Proteomes" id="UP000708208">
    <property type="component" value="Unassembled WGS sequence"/>
</dbReference>
<dbReference type="PROSITE" id="PS50850">
    <property type="entry name" value="MFS"/>
    <property type="match status" value="1"/>
</dbReference>
<feature type="transmembrane region" description="Helical" evidence="5">
    <location>
        <begin position="231"/>
        <end position="251"/>
    </location>
</feature>
<feature type="transmembrane region" description="Helical" evidence="5">
    <location>
        <begin position="172"/>
        <end position="191"/>
    </location>
</feature>
<feature type="domain" description="Major facilitator superfamily (MFS) profile" evidence="6">
    <location>
        <begin position="38"/>
        <end position="508"/>
    </location>
</feature>
<keyword evidence="2 5" id="KW-0812">Transmembrane</keyword>
<organism evidence="7 8">
    <name type="scientific">Allacma fusca</name>
    <dbReference type="NCBI Taxonomy" id="39272"/>
    <lineage>
        <taxon>Eukaryota</taxon>
        <taxon>Metazoa</taxon>
        <taxon>Ecdysozoa</taxon>
        <taxon>Arthropoda</taxon>
        <taxon>Hexapoda</taxon>
        <taxon>Collembola</taxon>
        <taxon>Symphypleona</taxon>
        <taxon>Sminthuridae</taxon>
        <taxon>Allacma</taxon>
    </lineage>
</organism>
<dbReference type="InterPro" id="IPR005828">
    <property type="entry name" value="MFS_sugar_transport-like"/>
</dbReference>
<keyword evidence="8" id="KW-1185">Reference proteome</keyword>
<protein>
    <recommendedName>
        <fullName evidence="6">Major facilitator superfamily (MFS) profile domain-containing protein</fullName>
    </recommendedName>
</protein>
<keyword evidence="4 5" id="KW-0472">Membrane</keyword>
<feature type="transmembrane region" description="Helical" evidence="5">
    <location>
        <begin position="459"/>
        <end position="477"/>
    </location>
</feature>
<name>A0A8J2PU03_9HEXA</name>
<feature type="transmembrane region" description="Helical" evidence="5">
    <location>
        <begin position="197"/>
        <end position="219"/>
    </location>
</feature>
<dbReference type="AlphaFoldDB" id="A0A8J2PU03"/>
<feature type="transmembrane region" description="Helical" evidence="5">
    <location>
        <begin position="406"/>
        <end position="425"/>
    </location>
</feature>
<dbReference type="OrthoDB" id="5296287at2759"/>
<accession>A0A8J2PU03</accession>
<gene>
    <name evidence="7" type="ORF">AFUS01_LOCUS46292</name>
</gene>
<feature type="transmembrane region" description="Helical" evidence="5">
    <location>
        <begin position="345"/>
        <end position="366"/>
    </location>
</feature>
<evidence type="ECO:0000256" key="5">
    <source>
        <dbReference type="SAM" id="Phobius"/>
    </source>
</evidence>
<evidence type="ECO:0000256" key="4">
    <source>
        <dbReference type="ARBA" id="ARBA00023136"/>
    </source>
</evidence>
<comment type="caution">
    <text evidence="7">The sequence shown here is derived from an EMBL/GenBank/DDBJ whole genome shotgun (WGS) entry which is preliminary data.</text>
</comment>
<keyword evidence="3 5" id="KW-1133">Transmembrane helix</keyword>
<evidence type="ECO:0000313" key="7">
    <source>
        <dbReference type="EMBL" id="CAG7837135.1"/>
    </source>
</evidence>
<evidence type="ECO:0000259" key="6">
    <source>
        <dbReference type="PROSITE" id="PS50850"/>
    </source>
</evidence>
<feature type="transmembrane region" description="Helical" evidence="5">
    <location>
        <begin position="38"/>
        <end position="61"/>
    </location>
</feature>
<dbReference type="GO" id="GO:0016020">
    <property type="term" value="C:membrane"/>
    <property type="evidence" value="ECO:0007669"/>
    <property type="project" value="UniProtKB-SubCell"/>
</dbReference>
<dbReference type="GO" id="GO:0022857">
    <property type="term" value="F:transmembrane transporter activity"/>
    <property type="evidence" value="ECO:0007669"/>
    <property type="project" value="InterPro"/>
</dbReference>
<feature type="transmembrane region" description="Helical" evidence="5">
    <location>
        <begin position="378"/>
        <end position="399"/>
    </location>
</feature>
<feature type="transmembrane region" description="Helical" evidence="5">
    <location>
        <begin position="257"/>
        <end position="275"/>
    </location>
</feature>
<dbReference type="EMBL" id="CAJVCH010571296">
    <property type="protein sequence ID" value="CAG7837135.1"/>
    <property type="molecule type" value="Genomic_DNA"/>
</dbReference>
<reference evidence="7" key="1">
    <citation type="submission" date="2021-06" db="EMBL/GenBank/DDBJ databases">
        <authorList>
            <person name="Hodson N. C."/>
            <person name="Mongue J. A."/>
            <person name="Jaron S. K."/>
        </authorList>
    </citation>
    <scope>NUCLEOTIDE SEQUENCE</scope>
</reference>
<evidence type="ECO:0000256" key="3">
    <source>
        <dbReference type="ARBA" id="ARBA00022989"/>
    </source>
</evidence>
<sequence length="544" mass="61357">MEKEFKDQKFELLEKKKKFKDFDDILEIVGGNGKYQKIILFGVVTPLIIICPLFVMNRIFIMSVPDHWCHVPGKPNETSTEEWKNMTIPKIQGNTGSLRYSQCEMFGENGTQVKCSQWEYDKTNYENTLPSEFNWVCENEHYTADVFSIYGFGNVAGAIVFGIAADKYGRKPLFFVSIFIFFLFTMIGFFTPQNISAFLTLQFLAGLAFPFLFSSPCTIAAEVSGKDYRAWIYSVVWMVWVIGNSILPLIAYVLRSWFVIGIVTTIPSLLLFFYFKILQESPRWLISVGRTKEAGKIIQKIARVNGRFITPEDLADALQALTEKEAEQPKKTSVGIWTLFMKKRLALNTILLCLAWSVNGLIYYGLTLNTTSMSGNEFFNYFILSTIELPAGWLAGVLVNKSGRRWTQAAFFVISALSFFVASWFVFDPKFAVAITSLVCYLQGTEIFPTNLRSTGSGLASTVCSIIGTCGPYIIFLGRFHAAIPYIVLTGLALVGTLSSACLPETLNQSLPETVEDANKFGKNHKFWSYLPEDMSNKPRAEKK</sequence>
<comment type="subcellular location">
    <subcellularLocation>
        <location evidence="1">Membrane</location>
        <topology evidence="1">Multi-pass membrane protein</topology>
    </subcellularLocation>
</comment>
<dbReference type="InterPro" id="IPR020846">
    <property type="entry name" value="MFS_dom"/>
</dbReference>
<evidence type="ECO:0000256" key="2">
    <source>
        <dbReference type="ARBA" id="ARBA00022692"/>
    </source>
</evidence>
<evidence type="ECO:0000256" key="1">
    <source>
        <dbReference type="ARBA" id="ARBA00004141"/>
    </source>
</evidence>